<dbReference type="AlphaFoldDB" id="A0A7J6V3H0"/>
<evidence type="ECO:0000313" key="3">
    <source>
        <dbReference type="EMBL" id="KAF5179599.1"/>
    </source>
</evidence>
<evidence type="ECO:0000259" key="2">
    <source>
        <dbReference type="Pfam" id="PF00850"/>
    </source>
</evidence>
<dbReference type="PRINTS" id="PR01270">
    <property type="entry name" value="HDASUPER"/>
</dbReference>
<dbReference type="Proteomes" id="UP000554482">
    <property type="component" value="Unassembled WGS sequence"/>
</dbReference>
<protein>
    <submittedName>
        <fullName evidence="3">Histone deacetylase</fullName>
    </submittedName>
</protein>
<dbReference type="GO" id="GO:0000118">
    <property type="term" value="C:histone deacetylase complex"/>
    <property type="evidence" value="ECO:0007669"/>
    <property type="project" value="TreeGrafter"/>
</dbReference>
<dbReference type="InterPro" id="IPR023801">
    <property type="entry name" value="His_deacetylse_dom"/>
</dbReference>
<sequence>MTEFFFSRCKIYAGAEAEEKDLRLCHEEWYLRELRKVINGDQVMPERYDSIYVCKGTWVAACCAVGTVIEASKQVMVGKTKSAVAVVRPPGHHAEATKAFGFCFFNNVAIAARVLLRDKLASKIVIIDWDIHHGNGTQKEFWNDKSVLYFSVHRTDLFPYQDGGEDGECSQVGDKDDRGHNIIAFDMHQWS</sequence>
<evidence type="ECO:0000256" key="1">
    <source>
        <dbReference type="ARBA" id="ARBA00001947"/>
    </source>
</evidence>
<proteinExistence type="predicted"/>
<reference evidence="3 4" key="1">
    <citation type="submission" date="2020-06" db="EMBL/GenBank/DDBJ databases">
        <title>Transcriptomic and genomic resources for Thalictrum thalictroides and T. hernandezii: Facilitating candidate gene discovery in an emerging model plant lineage.</title>
        <authorList>
            <person name="Arias T."/>
            <person name="Riano-Pachon D.M."/>
            <person name="Di Stilio V.S."/>
        </authorList>
    </citation>
    <scope>NUCLEOTIDE SEQUENCE [LARGE SCALE GENOMIC DNA]</scope>
    <source>
        <strain evidence="4">cv. WT478/WT964</strain>
        <tissue evidence="3">Leaves</tissue>
    </source>
</reference>
<dbReference type="EMBL" id="JABWDY010038582">
    <property type="protein sequence ID" value="KAF5179599.1"/>
    <property type="molecule type" value="Genomic_DNA"/>
</dbReference>
<dbReference type="InterPro" id="IPR000286">
    <property type="entry name" value="HDACs"/>
</dbReference>
<evidence type="ECO:0000313" key="4">
    <source>
        <dbReference type="Proteomes" id="UP000554482"/>
    </source>
</evidence>
<dbReference type="SUPFAM" id="SSF52768">
    <property type="entry name" value="Arginase/deacetylase"/>
    <property type="match status" value="1"/>
</dbReference>
<dbReference type="Pfam" id="PF00850">
    <property type="entry name" value="Hist_deacetyl"/>
    <property type="match status" value="1"/>
</dbReference>
<keyword evidence="4" id="KW-1185">Reference proteome</keyword>
<feature type="domain" description="Histone deacetylase" evidence="2">
    <location>
        <begin position="8"/>
        <end position="182"/>
    </location>
</feature>
<dbReference type="InterPro" id="IPR023696">
    <property type="entry name" value="Ureohydrolase_dom_sf"/>
</dbReference>
<dbReference type="PANTHER" id="PTHR10625">
    <property type="entry name" value="HISTONE DEACETYLASE HDAC1-RELATED"/>
    <property type="match status" value="1"/>
</dbReference>
<dbReference type="GO" id="GO:0005737">
    <property type="term" value="C:cytoplasm"/>
    <property type="evidence" value="ECO:0007669"/>
    <property type="project" value="TreeGrafter"/>
</dbReference>
<comment type="caution">
    <text evidence="3">The sequence shown here is derived from an EMBL/GenBank/DDBJ whole genome shotgun (WGS) entry which is preliminary data.</text>
</comment>
<comment type="cofactor">
    <cofactor evidence="1">
        <name>Zn(2+)</name>
        <dbReference type="ChEBI" id="CHEBI:29105"/>
    </cofactor>
</comment>
<gene>
    <name evidence="3" type="ORF">FRX31_030816</name>
</gene>
<dbReference type="InterPro" id="IPR037138">
    <property type="entry name" value="His_deacetylse_dom_sf"/>
</dbReference>
<dbReference type="OrthoDB" id="424012at2759"/>
<dbReference type="Gene3D" id="3.40.800.20">
    <property type="entry name" value="Histone deacetylase domain"/>
    <property type="match status" value="1"/>
</dbReference>
<dbReference type="PANTHER" id="PTHR10625:SF25">
    <property type="entry name" value="HISTONE DEACETYLASE 18-RELATED"/>
    <property type="match status" value="1"/>
</dbReference>
<dbReference type="GO" id="GO:0040029">
    <property type="term" value="P:epigenetic regulation of gene expression"/>
    <property type="evidence" value="ECO:0007669"/>
    <property type="project" value="TreeGrafter"/>
</dbReference>
<organism evidence="3 4">
    <name type="scientific">Thalictrum thalictroides</name>
    <name type="common">Rue-anemone</name>
    <name type="synonym">Anemone thalictroides</name>
    <dbReference type="NCBI Taxonomy" id="46969"/>
    <lineage>
        <taxon>Eukaryota</taxon>
        <taxon>Viridiplantae</taxon>
        <taxon>Streptophyta</taxon>
        <taxon>Embryophyta</taxon>
        <taxon>Tracheophyta</taxon>
        <taxon>Spermatophyta</taxon>
        <taxon>Magnoliopsida</taxon>
        <taxon>Ranunculales</taxon>
        <taxon>Ranunculaceae</taxon>
        <taxon>Thalictroideae</taxon>
        <taxon>Thalictrum</taxon>
    </lineage>
</organism>
<dbReference type="GO" id="GO:0004407">
    <property type="term" value="F:histone deacetylase activity"/>
    <property type="evidence" value="ECO:0007669"/>
    <property type="project" value="TreeGrafter"/>
</dbReference>
<name>A0A7J6V3H0_THATH</name>
<accession>A0A7J6V3H0</accession>